<evidence type="ECO:0000313" key="2">
    <source>
        <dbReference type="Proteomes" id="UP000261580"/>
    </source>
</evidence>
<dbReference type="Bgee" id="ENSNBRG00000001525">
    <property type="expression patterns" value="Expressed in blood and 4 other cell types or tissues"/>
</dbReference>
<organism evidence="1 2">
    <name type="scientific">Neolamprologus brichardi</name>
    <name type="common">Fairy cichlid</name>
    <name type="synonym">Lamprologus brichardi</name>
    <dbReference type="NCBI Taxonomy" id="32507"/>
    <lineage>
        <taxon>Eukaryota</taxon>
        <taxon>Metazoa</taxon>
        <taxon>Chordata</taxon>
        <taxon>Craniata</taxon>
        <taxon>Vertebrata</taxon>
        <taxon>Euteleostomi</taxon>
        <taxon>Actinopterygii</taxon>
        <taxon>Neopterygii</taxon>
        <taxon>Teleostei</taxon>
        <taxon>Neoteleostei</taxon>
        <taxon>Acanthomorphata</taxon>
        <taxon>Ovalentaria</taxon>
        <taxon>Cichlomorphae</taxon>
        <taxon>Cichliformes</taxon>
        <taxon>Cichlidae</taxon>
        <taxon>African cichlids</taxon>
        <taxon>Pseudocrenilabrinae</taxon>
        <taxon>Lamprologini</taxon>
        <taxon>Neolamprologus</taxon>
    </lineage>
</organism>
<reference evidence="1" key="1">
    <citation type="submission" date="2025-08" db="UniProtKB">
        <authorList>
            <consortium name="Ensembl"/>
        </authorList>
    </citation>
    <scope>IDENTIFICATION</scope>
</reference>
<dbReference type="STRING" id="32507.ENSNBRP00000001856"/>
<keyword evidence="2" id="KW-1185">Reference proteome</keyword>
<dbReference type="OMA" id="LECSAPC"/>
<dbReference type="Proteomes" id="UP000261580">
    <property type="component" value="Unassembled WGS sequence"/>
</dbReference>
<dbReference type="GeneTree" id="ENSGT00940000169031"/>
<proteinExistence type="predicted"/>
<reference evidence="1" key="2">
    <citation type="submission" date="2025-09" db="UniProtKB">
        <authorList>
            <consortium name="Ensembl"/>
        </authorList>
    </citation>
    <scope>IDENTIFICATION</scope>
</reference>
<dbReference type="AlphaFoldDB" id="A0A3Q4G122"/>
<name>A0A3Q4G122_NEOBR</name>
<sequence length="84" mass="8991">MLSEASAMCAAAMEFSNSMYDLGSPVSAGPLQVLQLAEDLKLSLELRPSQEERNSLRAQLPAETAQALVDWLQSGAVSTLCDSF</sequence>
<protein>
    <submittedName>
        <fullName evidence="1">Uncharacterized protein</fullName>
    </submittedName>
</protein>
<accession>A0A3Q4G122</accession>
<evidence type="ECO:0000313" key="1">
    <source>
        <dbReference type="Ensembl" id="ENSNBRP00000001856.1"/>
    </source>
</evidence>
<dbReference type="Ensembl" id="ENSNBRT00000001933.1">
    <property type="protein sequence ID" value="ENSNBRP00000001856.1"/>
    <property type="gene ID" value="ENSNBRG00000001525.1"/>
</dbReference>